<dbReference type="Proteomes" id="UP000006727">
    <property type="component" value="Chromosome 13"/>
</dbReference>
<dbReference type="EnsemblPlants" id="Pp3c13_5730V3.2">
    <property type="protein sequence ID" value="PAC:32930090.CDS.1"/>
    <property type="gene ID" value="Pp3c13_5730"/>
</dbReference>
<proteinExistence type="predicted"/>
<keyword evidence="1" id="KW-1133">Transmembrane helix</keyword>
<keyword evidence="1" id="KW-0812">Transmembrane</keyword>
<reference evidence="2" key="3">
    <citation type="submission" date="2020-12" db="UniProtKB">
        <authorList>
            <consortium name="EnsemblPlants"/>
        </authorList>
    </citation>
    <scope>IDENTIFICATION</scope>
</reference>
<keyword evidence="1" id="KW-0472">Membrane</keyword>
<accession>A0A7I3Z779</accession>
<keyword evidence="3" id="KW-1185">Reference proteome</keyword>
<evidence type="ECO:0000313" key="3">
    <source>
        <dbReference type="Proteomes" id="UP000006727"/>
    </source>
</evidence>
<dbReference type="AlphaFoldDB" id="A0A7I3Z779"/>
<reference evidence="2 3" key="1">
    <citation type="journal article" date="2008" name="Science">
        <title>The Physcomitrella genome reveals evolutionary insights into the conquest of land by plants.</title>
        <authorList>
            <person name="Rensing S."/>
            <person name="Lang D."/>
            <person name="Zimmer A."/>
            <person name="Terry A."/>
            <person name="Salamov A."/>
            <person name="Shapiro H."/>
            <person name="Nishiyama T."/>
            <person name="Perroud P.-F."/>
            <person name="Lindquist E."/>
            <person name="Kamisugi Y."/>
            <person name="Tanahashi T."/>
            <person name="Sakakibara K."/>
            <person name="Fujita T."/>
            <person name="Oishi K."/>
            <person name="Shin-I T."/>
            <person name="Kuroki Y."/>
            <person name="Toyoda A."/>
            <person name="Suzuki Y."/>
            <person name="Hashimoto A."/>
            <person name="Yamaguchi K."/>
            <person name="Sugano A."/>
            <person name="Kohara Y."/>
            <person name="Fujiyama A."/>
            <person name="Anterola A."/>
            <person name="Aoki S."/>
            <person name="Ashton N."/>
            <person name="Barbazuk W.B."/>
            <person name="Barker E."/>
            <person name="Bennetzen J."/>
            <person name="Bezanilla M."/>
            <person name="Blankenship R."/>
            <person name="Cho S.H."/>
            <person name="Dutcher S."/>
            <person name="Estelle M."/>
            <person name="Fawcett J.A."/>
            <person name="Gundlach H."/>
            <person name="Hanada K."/>
            <person name="Heyl A."/>
            <person name="Hicks K.A."/>
            <person name="Hugh J."/>
            <person name="Lohr M."/>
            <person name="Mayer K."/>
            <person name="Melkozernov A."/>
            <person name="Murata T."/>
            <person name="Nelson D."/>
            <person name="Pils B."/>
            <person name="Prigge M."/>
            <person name="Reiss B."/>
            <person name="Renner T."/>
            <person name="Rombauts S."/>
            <person name="Rushton P."/>
            <person name="Sanderfoot A."/>
            <person name="Schween G."/>
            <person name="Shiu S.-H."/>
            <person name="Stueber K."/>
            <person name="Theodoulou F.L."/>
            <person name="Tu H."/>
            <person name="Van de Peer Y."/>
            <person name="Verrier P.J."/>
            <person name="Waters E."/>
            <person name="Wood A."/>
            <person name="Yang L."/>
            <person name="Cove D."/>
            <person name="Cuming A."/>
            <person name="Hasebe M."/>
            <person name="Lucas S."/>
            <person name="Mishler D.B."/>
            <person name="Reski R."/>
            <person name="Grigoriev I."/>
            <person name="Quatrano R.S."/>
            <person name="Boore J.L."/>
        </authorList>
    </citation>
    <scope>NUCLEOTIDE SEQUENCE [LARGE SCALE GENOMIC DNA]</scope>
    <source>
        <strain evidence="2 3">cv. Gransden 2004</strain>
    </source>
</reference>
<organism evidence="2 3">
    <name type="scientific">Physcomitrium patens</name>
    <name type="common">Spreading-leaved earth moss</name>
    <name type="synonym">Physcomitrella patens</name>
    <dbReference type="NCBI Taxonomy" id="3218"/>
    <lineage>
        <taxon>Eukaryota</taxon>
        <taxon>Viridiplantae</taxon>
        <taxon>Streptophyta</taxon>
        <taxon>Embryophyta</taxon>
        <taxon>Bryophyta</taxon>
        <taxon>Bryophytina</taxon>
        <taxon>Bryopsida</taxon>
        <taxon>Funariidae</taxon>
        <taxon>Funariales</taxon>
        <taxon>Funariaceae</taxon>
        <taxon>Physcomitrium</taxon>
    </lineage>
</organism>
<evidence type="ECO:0000313" key="2">
    <source>
        <dbReference type="EnsemblPlants" id="PAC:32930091.CDS.1"/>
    </source>
</evidence>
<sequence>MCNNKIQAAVVFFTVCTMLITTPTPLRFCIVLFFFIAKLIQCCCRSSFQTS</sequence>
<dbReference type="EnsemblPlants" id="Pp3c13_5730V3.3">
    <property type="protein sequence ID" value="PAC:32930091.CDS.1"/>
    <property type="gene ID" value="Pp3c13_5730"/>
</dbReference>
<dbReference type="Gramene" id="Pp3c13_5730V3.3">
    <property type="protein sequence ID" value="PAC:32930091.CDS.1"/>
    <property type="gene ID" value="Pp3c13_5730"/>
</dbReference>
<evidence type="ECO:0000256" key="1">
    <source>
        <dbReference type="SAM" id="Phobius"/>
    </source>
</evidence>
<name>A0A7I3Z779_PHYPA</name>
<reference evidence="2 3" key="2">
    <citation type="journal article" date="2018" name="Plant J.">
        <title>The Physcomitrella patens chromosome-scale assembly reveals moss genome structure and evolution.</title>
        <authorList>
            <person name="Lang D."/>
            <person name="Ullrich K.K."/>
            <person name="Murat F."/>
            <person name="Fuchs J."/>
            <person name="Jenkins J."/>
            <person name="Haas F.B."/>
            <person name="Piednoel M."/>
            <person name="Gundlach H."/>
            <person name="Van Bel M."/>
            <person name="Meyberg R."/>
            <person name="Vives C."/>
            <person name="Morata J."/>
            <person name="Symeonidi A."/>
            <person name="Hiss M."/>
            <person name="Muchero W."/>
            <person name="Kamisugi Y."/>
            <person name="Saleh O."/>
            <person name="Blanc G."/>
            <person name="Decker E.L."/>
            <person name="van Gessel N."/>
            <person name="Grimwood J."/>
            <person name="Hayes R.D."/>
            <person name="Graham S.W."/>
            <person name="Gunter L.E."/>
            <person name="McDaniel S.F."/>
            <person name="Hoernstein S.N.W."/>
            <person name="Larsson A."/>
            <person name="Li F.W."/>
            <person name="Perroud P.F."/>
            <person name="Phillips J."/>
            <person name="Ranjan P."/>
            <person name="Rokshar D.S."/>
            <person name="Rothfels C.J."/>
            <person name="Schneider L."/>
            <person name="Shu S."/>
            <person name="Stevenson D.W."/>
            <person name="Thummler F."/>
            <person name="Tillich M."/>
            <person name="Villarreal Aguilar J.C."/>
            <person name="Widiez T."/>
            <person name="Wong G.K."/>
            <person name="Wymore A."/>
            <person name="Zhang Y."/>
            <person name="Zimmer A.D."/>
            <person name="Quatrano R.S."/>
            <person name="Mayer K.F.X."/>
            <person name="Goodstein D."/>
            <person name="Casacuberta J.M."/>
            <person name="Vandepoele K."/>
            <person name="Reski R."/>
            <person name="Cuming A.C."/>
            <person name="Tuskan G.A."/>
            <person name="Maumus F."/>
            <person name="Salse J."/>
            <person name="Schmutz J."/>
            <person name="Rensing S.A."/>
        </authorList>
    </citation>
    <scope>NUCLEOTIDE SEQUENCE [LARGE SCALE GENOMIC DNA]</scope>
    <source>
        <strain evidence="2 3">cv. Gransden 2004</strain>
    </source>
</reference>
<dbReference type="EMBL" id="ABEU02000013">
    <property type="status" value="NOT_ANNOTATED_CDS"/>
    <property type="molecule type" value="Genomic_DNA"/>
</dbReference>
<feature type="transmembrane region" description="Helical" evidence="1">
    <location>
        <begin position="12"/>
        <end position="37"/>
    </location>
</feature>
<dbReference type="Gramene" id="Pp3c13_5730V3.2">
    <property type="protein sequence ID" value="PAC:32930090.CDS.1"/>
    <property type="gene ID" value="Pp3c13_5730"/>
</dbReference>
<protein>
    <submittedName>
        <fullName evidence="2">Uncharacterized protein</fullName>
    </submittedName>
</protein>